<organism evidence="6 7">
    <name type="scientific">Thiomicrorhabdus immobilis</name>
    <dbReference type="NCBI Taxonomy" id="2791037"/>
    <lineage>
        <taxon>Bacteria</taxon>
        <taxon>Pseudomonadati</taxon>
        <taxon>Pseudomonadota</taxon>
        <taxon>Gammaproteobacteria</taxon>
        <taxon>Thiotrichales</taxon>
        <taxon>Piscirickettsiaceae</taxon>
        <taxon>Thiomicrorhabdus</taxon>
    </lineage>
</organism>
<dbReference type="InterPro" id="IPR000700">
    <property type="entry name" value="PAS-assoc_C"/>
</dbReference>
<dbReference type="Proteomes" id="UP001054820">
    <property type="component" value="Chromosome"/>
</dbReference>
<feature type="domain" description="GGDEF" evidence="5">
    <location>
        <begin position="511"/>
        <end position="649"/>
    </location>
</feature>
<dbReference type="NCBIfam" id="TIGR00254">
    <property type="entry name" value="GGDEF"/>
    <property type="match status" value="1"/>
</dbReference>
<dbReference type="SMART" id="SM00052">
    <property type="entry name" value="EAL"/>
    <property type="match status" value="1"/>
</dbReference>
<keyword evidence="1" id="KW-1133">Transmembrane helix</keyword>
<dbReference type="Pfam" id="PF12974">
    <property type="entry name" value="Phosphonate-bd"/>
    <property type="match status" value="1"/>
</dbReference>
<dbReference type="InterPro" id="IPR000160">
    <property type="entry name" value="GGDEF_dom"/>
</dbReference>
<feature type="transmembrane region" description="Helical" evidence="1">
    <location>
        <begin position="318"/>
        <end position="339"/>
    </location>
</feature>
<dbReference type="CDD" id="cd01948">
    <property type="entry name" value="EAL"/>
    <property type="match status" value="1"/>
</dbReference>
<reference evidence="6" key="1">
    <citation type="journal article" date="2022" name="Arch. Microbiol.">
        <title>Thiomicrorhabdus immobilis sp. nov., a mesophilic sulfur-oxidizing bacterium isolated from sediment of a brackish lake in northern Japan.</title>
        <authorList>
            <person name="Kojima H."/>
            <person name="Mochizuki J."/>
            <person name="Kanda M."/>
            <person name="Watanabe T."/>
            <person name="Fukui M."/>
        </authorList>
    </citation>
    <scope>NUCLEOTIDE SEQUENCE</scope>
    <source>
        <strain evidence="6">Am19</strain>
    </source>
</reference>
<sequence length="906" mass="102856">MTLNKNLVLVILILIQLTFPNLIQANEKIAIGILAFRPKPLVEAQWQPLADYLNRTIQGVDFKIVPYNYTELEHAIENKSIDFVFTNSSHFVQLAHKTVLSSPLATLINKKSGQPIRSFAGTILVKKDNREIKELKDLIGMVIATPSIKSFGGYKMQAYELQQAGIRVPDQITIKQTKMPHDKAVFAVISGEADAAFVRSGVLESLEKQGLIKPDQVRVLNQQHVKDFPFLTSTRLYPEWPFASMPHVGETLAGQVAGALLTLPHDGEVSQSINIYGFRVPADYEPVREVLRSLKVYPFNKSPEITFYDLWKQHQPELIALSLLIITVLILTILLLIFYRRLKATNIELKNNNESLRIAAVAFDTQESIFITDRDEKIIRVNNAFTQITGFSPKEVSAKTPRILKSGKHDPQFYKALWEELLNNGFWQGEIWNKRKNGEIFPVGQTITAIKDEQGKITHFLSTFNDITKAKANEERINKLAFYDPLTSLANRRLLNDHLQQAQAHSDRNKDYFALLFIDLDRFKTLNDTLGHDIGDLLLIEVGKRLLDSVREIDTVSRTGGDEFIILLEQLGKTDNSAAKQAKKIADKILQQLAIPYSIKGLEQKISASIGISIYTDHQETIDEMMVRSDLAMYQAKSDGRNTVRFFDPSMQQSIQARTQMETELRHAIQKNEFILHYQPKVDIDGNILGYEALIRWQHPEKGLLLPGEFISYAEDSGLIIEIGTWVIHKACLQLAQWSTVEKTRHLTLAVNINEQQIARDDFVEIISQALEQTLCPPHRLQLEITESLLMKEMEQNIDKINQLKEKGVTFAIDDFGTGYSSLNYLKKLPIDWLKIDRSFVSDMLHDRHDEAIVKTILALSNTLHLTTIAEGVETPAQAEHLIELGCPILQGYLFSEPKPIEELDI</sequence>
<dbReference type="PROSITE" id="PS50113">
    <property type="entry name" value="PAC"/>
    <property type="match status" value="1"/>
</dbReference>
<dbReference type="SMART" id="SM00267">
    <property type="entry name" value="GGDEF"/>
    <property type="match status" value="1"/>
</dbReference>
<dbReference type="SUPFAM" id="SSF55073">
    <property type="entry name" value="Nucleotide cyclase"/>
    <property type="match status" value="1"/>
</dbReference>
<accession>A0ABM7MDP6</accession>
<dbReference type="InterPro" id="IPR052155">
    <property type="entry name" value="Biofilm_reg_signaling"/>
</dbReference>
<dbReference type="Gene3D" id="3.30.450.20">
    <property type="entry name" value="PAS domain"/>
    <property type="match status" value="1"/>
</dbReference>
<dbReference type="PROSITE" id="PS50112">
    <property type="entry name" value="PAS"/>
    <property type="match status" value="1"/>
</dbReference>
<dbReference type="InterPro" id="IPR001610">
    <property type="entry name" value="PAC"/>
</dbReference>
<proteinExistence type="predicted"/>
<dbReference type="InterPro" id="IPR035965">
    <property type="entry name" value="PAS-like_dom_sf"/>
</dbReference>
<feature type="domain" description="PAS" evidence="2">
    <location>
        <begin position="354"/>
        <end position="400"/>
    </location>
</feature>
<dbReference type="Pfam" id="PF00563">
    <property type="entry name" value="EAL"/>
    <property type="match status" value="1"/>
</dbReference>
<dbReference type="PANTHER" id="PTHR44757:SF2">
    <property type="entry name" value="BIOFILM ARCHITECTURE MAINTENANCE PROTEIN MBAA"/>
    <property type="match status" value="1"/>
</dbReference>
<dbReference type="EMBL" id="AP024202">
    <property type="protein sequence ID" value="BCN93473.1"/>
    <property type="molecule type" value="Genomic_DNA"/>
</dbReference>
<keyword evidence="7" id="KW-1185">Reference proteome</keyword>
<dbReference type="SMART" id="SM00086">
    <property type="entry name" value="PAC"/>
    <property type="match status" value="1"/>
</dbReference>
<evidence type="ECO:0000259" key="5">
    <source>
        <dbReference type="PROSITE" id="PS50887"/>
    </source>
</evidence>
<dbReference type="Gene3D" id="3.40.190.10">
    <property type="entry name" value="Periplasmic binding protein-like II"/>
    <property type="match status" value="2"/>
</dbReference>
<dbReference type="Pfam" id="PF00990">
    <property type="entry name" value="GGDEF"/>
    <property type="match status" value="1"/>
</dbReference>
<keyword evidence="1" id="KW-0812">Transmembrane</keyword>
<evidence type="ECO:0008006" key="8">
    <source>
        <dbReference type="Google" id="ProtNLM"/>
    </source>
</evidence>
<dbReference type="SUPFAM" id="SSF55785">
    <property type="entry name" value="PYP-like sensor domain (PAS domain)"/>
    <property type="match status" value="1"/>
</dbReference>
<dbReference type="Gene3D" id="3.20.20.450">
    <property type="entry name" value="EAL domain"/>
    <property type="match status" value="1"/>
</dbReference>
<dbReference type="SUPFAM" id="SSF53850">
    <property type="entry name" value="Periplasmic binding protein-like II"/>
    <property type="match status" value="1"/>
</dbReference>
<dbReference type="RefSeq" id="WP_237260619.1">
    <property type="nucleotide sequence ID" value="NZ_AP024202.1"/>
</dbReference>
<evidence type="ECO:0000259" key="3">
    <source>
        <dbReference type="PROSITE" id="PS50113"/>
    </source>
</evidence>
<gene>
    <name evidence="6" type="ORF">THMIRHAM_12580</name>
</gene>
<dbReference type="InterPro" id="IPR000014">
    <property type="entry name" value="PAS"/>
</dbReference>
<evidence type="ECO:0000313" key="6">
    <source>
        <dbReference type="EMBL" id="BCN93473.1"/>
    </source>
</evidence>
<evidence type="ECO:0000259" key="2">
    <source>
        <dbReference type="PROSITE" id="PS50112"/>
    </source>
</evidence>
<dbReference type="CDD" id="cd00130">
    <property type="entry name" value="PAS"/>
    <property type="match status" value="1"/>
</dbReference>
<dbReference type="Gene3D" id="3.30.70.270">
    <property type="match status" value="1"/>
</dbReference>
<name>A0ABM7MDP6_9GAMM</name>
<evidence type="ECO:0000259" key="4">
    <source>
        <dbReference type="PROSITE" id="PS50883"/>
    </source>
</evidence>
<dbReference type="PANTHER" id="PTHR44757">
    <property type="entry name" value="DIGUANYLATE CYCLASE DGCP"/>
    <property type="match status" value="1"/>
</dbReference>
<dbReference type="Pfam" id="PF13426">
    <property type="entry name" value="PAS_9"/>
    <property type="match status" value="1"/>
</dbReference>
<dbReference type="InterPro" id="IPR035919">
    <property type="entry name" value="EAL_sf"/>
</dbReference>
<protein>
    <recommendedName>
        <fullName evidence="8">Diguanylate cyclase</fullName>
    </recommendedName>
</protein>
<dbReference type="InterPro" id="IPR029787">
    <property type="entry name" value="Nucleotide_cyclase"/>
</dbReference>
<feature type="domain" description="PAC" evidence="3">
    <location>
        <begin position="427"/>
        <end position="479"/>
    </location>
</feature>
<evidence type="ECO:0000256" key="1">
    <source>
        <dbReference type="SAM" id="Phobius"/>
    </source>
</evidence>
<dbReference type="PROSITE" id="PS50887">
    <property type="entry name" value="GGDEF"/>
    <property type="match status" value="1"/>
</dbReference>
<dbReference type="NCBIfam" id="TIGR00229">
    <property type="entry name" value="sensory_box"/>
    <property type="match status" value="1"/>
</dbReference>
<keyword evidence="1" id="KW-0472">Membrane</keyword>
<dbReference type="InterPro" id="IPR001633">
    <property type="entry name" value="EAL_dom"/>
</dbReference>
<dbReference type="CDD" id="cd01949">
    <property type="entry name" value="GGDEF"/>
    <property type="match status" value="1"/>
</dbReference>
<evidence type="ECO:0000313" key="7">
    <source>
        <dbReference type="Proteomes" id="UP001054820"/>
    </source>
</evidence>
<feature type="domain" description="EAL" evidence="4">
    <location>
        <begin position="658"/>
        <end position="906"/>
    </location>
</feature>
<dbReference type="PROSITE" id="PS50883">
    <property type="entry name" value="EAL"/>
    <property type="match status" value="1"/>
</dbReference>
<dbReference type="SUPFAM" id="SSF141868">
    <property type="entry name" value="EAL domain-like"/>
    <property type="match status" value="1"/>
</dbReference>
<dbReference type="InterPro" id="IPR043128">
    <property type="entry name" value="Rev_trsase/Diguanyl_cyclase"/>
</dbReference>